<dbReference type="PROSITE" id="PS50005">
    <property type="entry name" value="TPR"/>
    <property type="match status" value="1"/>
</dbReference>
<dbReference type="PANTHER" id="PTHR44858">
    <property type="entry name" value="TETRATRICOPEPTIDE REPEAT PROTEIN 6"/>
    <property type="match status" value="1"/>
</dbReference>
<evidence type="ECO:0000256" key="2">
    <source>
        <dbReference type="ARBA" id="ARBA00022803"/>
    </source>
</evidence>
<dbReference type="InterPro" id="IPR050498">
    <property type="entry name" value="Ycf3"/>
</dbReference>
<keyword evidence="5" id="KW-1185">Reference proteome</keyword>
<keyword evidence="1" id="KW-0677">Repeat</keyword>
<evidence type="ECO:0000256" key="1">
    <source>
        <dbReference type="ARBA" id="ARBA00022737"/>
    </source>
</evidence>
<reference evidence="4 5" key="1">
    <citation type="submission" date="2019-10" db="EMBL/GenBank/DDBJ databases">
        <authorList>
            <person name="Karimi E."/>
        </authorList>
    </citation>
    <scope>NUCLEOTIDE SEQUENCE [LARGE SCALE GENOMIC DNA]</scope>
    <source>
        <strain evidence="4">Maribacter sp. 151</strain>
    </source>
</reference>
<sequence>MEKLLKYCLSFLLLTSLSCKNKNFDEIPFEERKLIAKQLWDSENSKHGFDHIFQGTPKAMTLLDNIIALDSTHAKALREISVPFLKRGIPHEWKLRFDKAVAHDPATWVPMRGYLYLSFYRDYEKAIADFNASDTITPYLDYPQGHSVDFWRGIAYLGAKDYDNSIAYWDKHITKETEDSGEDWVELEAFLYRGIAYFESGNTKKANENFDKVIQYFTSSADAKYYKAQLLLNEGHKKAALNMIEDAIVDFNKGYYNNRAYVETLRQIYLLDLEELKSKIIASN</sequence>
<evidence type="ECO:0000313" key="4">
    <source>
        <dbReference type="EMBL" id="VXB58768.1"/>
    </source>
</evidence>
<dbReference type="RefSeq" id="WP_159302750.1">
    <property type="nucleotide sequence ID" value="NZ_LR733271.1"/>
</dbReference>
<proteinExistence type="predicted"/>
<dbReference type="EMBL" id="CABWLR010000003">
    <property type="protein sequence ID" value="VXB58768.1"/>
    <property type="molecule type" value="Genomic_DNA"/>
</dbReference>
<feature type="repeat" description="TPR" evidence="3">
    <location>
        <begin position="187"/>
        <end position="220"/>
    </location>
</feature>
<dbReference type="PROSITE" id="PS51257">
    <property type="entry name" value="PROKAR_LIPOPROTEIN"/>
    <property type="match status" value="1"/>
</dbReference>
<keyword evidence="2 3" id="KW-0802">TPR repeat</keyword>
<dbReference type="Gene3D" id="1.25.40.10">
    <property type="entry name" value="Tetratricopeptide repeat domain"/>
    <property type="match status" value="1"/>
</dbReference>
<gene>
    <name evidence="4" type="ORF">MARI151_30079</name>
</gene>
<dbReference type="InterPro" id="IPR011990">
    <property type="entry name" value="TPR-like_helical_dom_sf"/>
</dbReference>
<accession>A0A653RUE3</accession>
<dbReference type="PANTHER" id="PTHR44858:SF1">
    <property type="entry name" value="UDP-N-ACETYLGLUCOSAMINE--PEPTIDE N-ACETYLGLUCOSAMINYLTRANSFERASE SPINDLY-RELATED"/>
    <property type="match status" value="1"/>
</dbReference>
<dbReference type="AlphaFoldDB" id="A0A653RUE3"/>
<protein>
    <recommendedName>
        <fullName evidence="6">Tetratricopeptide repeat-containing protein</fullName>
    </recommendedName>
</protein>
<dbReference type="InterPro" id="IPR019734">
    <property type="entry name" value="TPR_rpt"/>
</dbReference>
<evidence type="ECO:0000256" key="3">
    <source>
        <dbReference type="PROSITE-ProRule" id="PRU00339"/>
    </source>
</evidence>
<dbReference type="Proteomes" id="UP000430202">
    <property type="component" value="Unassembled WGS sequence"/>
</dbReference>
<organism evidence="4 5">
    <name type="scientific">Maribacter litoralis</name>
    <dbReference type="NCBI Taxonomy" id="2059726"/>
    <lineage>
        <taxon>Bacteria</taxon>
        <taxon>Pseudomonadati</taxon>
        <taxon>Bacteroidota</taxon>
        <taxon>Flavobacteriia</taxon>
        <taxon>Flavobacteriales</taxon>
        <taxon>Flavobacteriaceae</taxon>
        <taxon>Maribacter</taxon>
    </lineage>
</organism>
<dbReference type="SMART" id="SM00028">
    <property type="entry name" value="TPR"/>
    <property type="match status" value="3"/>
</dbReference>
<evidence type="ECO:0008006" key="6">
    <source>
        <dbReference type="Google" id="ProtNLM"/>
    </source>
</evidence>
<dbReference type="SUPFAM" id="SSF48452">
    <property type="entry name" value="TPR-like"/>
    <property type="match status" value="1"/>
</dbReference>
<name>A0A653RUE3_9FLAO</name>
<evidence type="ECO:0000313" key="5">
    <source>
        <dbReference type="Proteomes" id="UP000430202"/>
    </source>
</evidence>
<dbReference type="Pfam" id="PF13174">
    <property type="entry name" value="TPR_6"/>
    <property type="match status" value="1"/>
</dbReference>